<evidence type="ECO:0000256" key="7">
    <source>
        <dbReference type="SAM" id="MobiDB-lite"/>
    </source>
</evidence>
<dbReference type="EMBL" id="OX459124">
    <property type="protein sequence ID" value="CAI9114492.1"/>
    <property type="molecule type" value="Genomic_DNA"/>
</dbReference>
<dbReference type="PANTHER" id="PTHR31190:SF142">
    <property type="entry name" value="ETHYLENE-RESPONSIVE TRANSCRIPTION FACTOR RAP2-3"/>
    <property type="match status" value="1"/>
</dbReference>
<dbReference type="SUPFAM" id="SSF54171">
    <property type="entry name" value="DNA-binding domain"/>
    <property type="match status" value="1"/>
</dbReference>
<comment type="subcellular location">
    <subcellularLocation>
        <location evidence="1">Nucleus</location>
    </subcellularLocation>
</comment>
<gene>
    <name evidence="9" type="ORF">OLC1_LOCUS21228</name>
</gene>
<evidence type="ECO:0000256" key="1">
    <source>
        <dbReference type="ARBA" id="ARBA00004123"/>
    </source>
</evidence>
<dbReference type="Gene3D" id="3.30.730.10">
    <property type="entry name" value="AP2/ERF domain"/>
    <property type="match status" value="1"/>
</dbReference>
<keyword evidence="2" id="KW-0611">Plant defense</keyword>
<dbReference type="GO" id="GO:0003700">
    <property type="term" value="F:DNA-binding transcription factor activity"/>
    <property type="evidence" value="ECO:0007669"/>
    <property type="project" value="InterPro"/>
</dbReference>
<feature type="compositionally biased region" description="Low complexity" evidence="7">
    <location>
        <begin position="48"/>
        <end position="63"/>
    </location>
</feature>
<feature type="domain" description="AP2/ERF" evidence="8">
    <location>
        <begin position="155"/>
        <end position="212"/>
    </location>
</feature>
<evidence type="ECO:0000313" key="10">
    <source>
        <dbReference type="Proteomes" id="UP001161247"/>
    </source>
</evidence>
<dbReference type="Proteomes" id="UP001161247">
    <property type="component" value="Chromosome 7"/>
</dbReference>
<reference evidence="9" key="1">
    <citation type="submission" date="2023-03" db="EMBL/GenBank/DDBJ databases">
        <authorList>
            <person name="Julca I."/>
        </authorList>
    </citation>
    <scope>NUCLEOTIDE SEQUENCE</scope>
</reference>
<dbReference type="PROSITE" id="PS51032">
    <property type="entry name" value="AP2_ERF"/>
    <property type="match status" value="1"/>
</dbReference>
<keyword evidence="4" id="KW-0238">DNA-binding</keyword>
<keyword evidence="6" id="KW-0539">Nucleus</keyword>
<feature type="region of interest" description="Disordered" evidence="7">
    <location>
        <begin position="114"/>
        <end position="159"/>
    </location>
</feature>
<dbReference type="PANTHER" id="PTHR31190">
    <property type="entry name" value="DNA-BINDING DOMAIN"/>
    <property type="match status" value="1"/>
</dbReference>
<evidence type="ECO:0000256" key="6">
    <source>
        <dbReference type="ARBA" id="ARBA00023242"/>
    </source>
</evidence>
<evidence type="ECO:0000256" key="4">
    <source>
        <dbReference type="ARBA" id="ARBA00023125"/>
    </source>
</evidence>
<dbReference type="CDD" id="cd00018">
    <property type="entry name" value="AP2"/>
    <property type="match status" value="1"/>
</dbReference>
<evidence type="ECO:0000256" key="3">
    <source>
        <dbReference type="ARBA" id="ARBA00023015"/>
    </source>
</evidence>
<dbReference type="GO" id="GO:0005634">
    <property type="term" value="C:nucleus"/>
    <property type="evidence" value="ECO:0007669"/>
    <property type="project" value="UniProtKB-SubCell"/>
</dbReference>
<dbReference type="GO" id="GO:0009873">
    <property type="term" value="P:ethylene-activated signaling pathway"/>
    <property type="evidence" value="ECO:0007669"/>
    <property type="project" value="InterPro"/>
</dbReference>
<dbReference type="AlphaFoldDB" id="A0AAV1E355"/>
<protein>
    <submittedName>
        <fullName evidence="9">OLC1v1015227C1</fullName>
    </submittedName>
</protein>
<evidence type="ECO:0000256" key="2">
    <source>
        <dbReference type="ARBA" id="ARBA00022821"/>
    </source>
</evidence>
<evidence type="ECO:0000259" key="8">
    <source>
        <dbReference type="PROSITE" id="PS51032"/>
    </source>
</evidence>
<evidence type="ECO:0000313" key="9">
    <source>
        <dbReference type="EMBL" id="CAI9114492.1"/>
    </source>
</evidence>
<keyword evidence="3" id="KW-0805">Transcription regulation</keyword>
<proteinExistence type="predicted"/>
<feature type="compositionally biased region" description="Polar residues" evidence="7">
    <location>
        <begin position="115"/>
        <end position="125"/>
    </location>
</feature>
<dbReference type="InterPro" id="IPR044808">
    <property type="entry name" value="ERF_plant"/>
</dbReference>
<dbReference type="PRINTS" id="PR00367">
    <property type="entry name" value="ETHRSPELEMNT"/>
</dbReference>
<keyword evidence="10" id="KW-1185">Reference proteome</keyword>
<organism evidence="9 10">
    <name type="scientific">Oldenlandia corymbosa var. corymbosa</name>
    <dbReference type="NCBI Taxonomy" id="529605"/>
    <lineage>
        <taxon>Eukaryota</taxon>
        <taxon>Viridiplantae</taxon>
        <taxon>Streptophyta</taxon>
        <taxon>Embryophyta</taxon>
        <taxon>Tracheophyta</taxon>
        <taxon>Spermatophyta</taxon>
        <taxon>Magnoliopsida</taxon>
        <taxon>eudicotyledons</taxon>
        <taxon>Gunneridae</taxon>
        <taxon>Pentapetalae</taxon>
        <taxon>asterids</taxon>
        <taxon>lamiids</taxon>
        <taxon>Gentianales</taxon>
        <taxon>Rubiaceae</taxon>
        <taxon>Rubioideae</taxon>
        <taxon>Spermacoceae</taxon>
        <taxon>Hedyotis-Oldenlandia complex</taxon>
        <taxon>Oldenlandia</taxon>
    </lineage>
</organism>
<dbReference type="InterPro" id="IPR016177">
    <property type="entry name" value="DNA-bd_dom_sf"/>
</dbReference>
<dbReference type="Pfam" id="PF00847">
    <property type="entry name" value="AP2"/>
    <property type="match status" value="1"/>
</dbReference>
<sequence length="442" mass="48761">MCGGAIISDFIPPNRSSRRLTAELLWGPSGSDLYGGSNNNKNNKKKNAQSISSKNNGYSSSRKLSLRSKKFLDFEDEFESDFQDFKDYSDDEYVDDDVAAEEDEELEDVKPFAFSASTKQHSSAGSAPLGTKSGKSSDSSDEGDHQFSKRKRKNQYRGIRQRPWGKWAAEIRDPRKGVRVWLGTFNTAEEAARAYDTEARRIRGKKAKVNFPDETQAAASRRTVKVNTKKVLPKENLSSVQPCVDESVTTFMNNLSTDYYSSLGTVEEKLPKQQLDYVGTFPAAPAGDEFKSYSPAEGANLSNLYLNSDQGSNSFDCSDFGWGDQCVKTPEITSVLSAAMEAEEAQFTTEDENPAKKLKSGSSCDAPVPCDDNAVDKLSEDLSAFESQLKFFQTPFLEGNNWDAASMDAFLNEGGASQQNGGVNEMDLWTFDDISAMMGSVY</sequence>
<name>A0AAV1E355_OLDCO</name>
<evidence type="ECO:0000256" key="5">
    <source>
        <dbReference type="ARBA" id="ARBA00023163"/>
    </source>
</evidence>
<dbReference type="GO" id="GO:0006952">
    <property type="term" value="P:defense response"/>
    <property type="evidence" value="ECO:0007669"/>
    <property type="project" value="UniProtKB-KW"/>
</dbReference>
<dbReference type="GO" id="GO:0003677">
    <property type="term" value="F:DNA binding"/>
    <property type="evidence" value="ECO:0007669"/>
    <property type="project" value="UniProtKB-KW"/>
</dbReference>
<dbReference type="FunFam" id="3.30.730.10:FF:000001">
    <property type="entry name" value="Ethylene-responsive transcription factor 2"/>
    <property type="match status" value="1"/>
</dbReference>
<dbReference type="InterPro" id="IPR001471">
    <property type="entry name" value="AP2/ERF_dom"/>
</dbReference>
<dbReference type="SMART" id="SM00380">
    <property type="entry name" value="AP2"/>
    <property type="match status" value="1"/>
</dbReference>
<keyword evidence="5" id="KW-0804">Transcription</keyword>
<feature type="region of interest" description="Disordered" evidence="7">
    <location>
        <begin position="28"/>
        <end position="64"/>
    </location>
</feature>
<dbReference type="InterPro" id="IPR036955">
    <property type="entry name" value="AP2/ERF_dom_sf"/>
</dbReference>
<accession>A0AAV1E355</accession>